<dbReference type="GO" id="GO:0046061">
    <property type="term" value="P:dATP catabolic process"/>
    <property type="evidence" value="ECO:0007669"/>
    <property type="project" value="TreeGrafter"/>
</dbReference>
<dbReference type="SUPFAM" id="SSF53790">
    <property type="entry name" value="Tetrapyrrole methylase"/>
    <property type="match status" value="1"/>
</dbReference>
<dbReference type="GO" id="GO:0006203">
    <property type="term" value="P:dGTP catabolic process"/>
    <property type="evidence" value="ECO:0007669"/>
    <property type="project" value="TreeGrafter"/>
</dbReference>
<keyword evidence="3" id="KW-0378">Hydrolase</keyword>
<proteinExistence type="predicted"/>
<dbReference type="FunFam" id="1.10.287.1080:FF:000001">
    <property type="entry name" value="Nucleoside triphosphate pyrophosphohydrolase"/>
    <property type="match status" value="1"/>
</dbReference>
<dbReference type="Pfam" id="PF00590">
    <property type="entry name" value="TP_methylase"/>
    <property type="match status" value="1"/>
</dbReference>
<dbReference type="GO" id="GO:0047429">
    <property type="term" value="F:nucleoside triphosphate diphosphatase activity"/>
    <property type="evidence" value="ECO:0007669"/>
    <property type="project" value="InterPro"/>
</dbReference>
<accession>A0A078LZY7</accession>
<dbReference type="Pfam" id="PF03819">
    <property type="entry name" value="MazG"/>
    <property type="match status" value="2"/>
</dbReference>
<dbReference type="HOGENOM" id="CLU_038356_1_0_9"/>
<feature type="domain" description="NTP pyrophosphohydrolase MazG-like" evidence="2">
    <location>
        <begin position="395"/>
        <end position="453"/>
    </location>
</feature>
<dbReference type="InterPro" id="IPR000878">
    <property type="entry name" value="4pyrrol_Mease"/>
</dbReference>
<evidence type="ECO:0000313" key="3">
    <source>
        <dbReference type="EMBL" id="CDZ99584.1"/>
    </source>
</evidence>
<dbReference type="InterPro" id="IPR035013">
    <property type="entry name" value="YabN_N"/>
</dbReference>
<dbReference type="NCBIfam" id="TIGR00444">
    <property type="entry name" value="mazG"/>
    <property type="match status" value="1"/>
</dbReference>
<dbReference type="GO" id="GO:0046047">
    <property type="term" value="P:TTP catabolic process"/>
    <property type="evidence" value="ECO:0007669"/>
    <property type="project" value="TreeGrafter"/>
</dbReference>
<dbReference type="AlphaFoldDB" id="A0A078LZY7"/>
<dbReference type="FunFam" id="3.40.1010.10:FF:000008">
    <property type="entry name" value="Similar to nucleoside triphosphate pyrophosphohydrolase, MazG"/>
    <property type="match status" value="1"/>
</dbReference>
<dbReference type="InterPro" id="IPR048011">
    <property type="entry name" value="NTP-PPase_MazG-like_C"/>
</dbReference>
<dbReference type="CDD" id="cd11529">
    <property type="entry name" value="NTP-PPase_MazG_Cterm"/>
    <property type="match status" value="1"/>
</dbReference>
<feature type="domain" description="NTP pyrophosphohydrolase MazG-like" evidence="2">
    <location>
        <begin position="254"/>
        <end position="327"/>
    </location>
</feature>
<organism evidence="3">
    <name type="scientific">Metalysinibacillus saudimassiliensis</name>
    <dbReference type="NCBI Taxonomy" id="1461583"/>
    <lineage>
        <taxon>Bacteria</taxon>
        <taxon>Bacillati</taxon>
        <taxon>Bacillota</taxon>
        <taxon>Bacilli</taxon>
        <taxon>Bacillales</taxon>
        <taxon>Caryophanaceae</taxon>
        <taxon>Metalysinibacillus</taxon>
    </lineage>
</organism>
<dbReference type="PANTHER" id="PTHR30522:SF0">
    <property type="entry name" value="NUCLEOSIDE TRIPHOSPHATE PYROPHOSPHOHYDROLASE"/>
    <property type="match status" value="1"/>
</dbReference>
<dbReference type="InterPro" id="IPR035996">
    <property type="entry name" value="4pyrrol_Methylase_sf"/>
</dbReference>
<dbReference type="PIRSF" id="PIRSF002845">
    <property type="entry name" value="Ttrprl_mtas_MazG"/>
    <property type="match status" value="1"/>
</dbReference>
<dbReference type="InterPro" id="IPR048015">
    <property type="entry name" value="NTP-PPase_MazG-like_N"/>
</dbReference>
<dbReference type="GO" id="GO:0008168">
    <property type="term" value="F:methyltransferase activity"/>
    <property type="evidence" value="ECO:0007669"/>
    <property type="project" value="InterPro"/>
</dbReference>
<dbReference type="CDD" id="cd11528">
    <property type="entry name" value="NTP-PPase_MazG_Nterm"/>
    <property type="match status" value="1"/>
</dbReference>
<dbReference type="InterPro" id="IPR024180">
    <property type="entry name" value="Tetrapyrrole_Mease/MazG_pred"/>
</dbReference>
<name>A0A078LZY7_9BACL</name>
<dbReference type="InterPro" id="IPR014777">
    <property type="entry name" value="4pyrrole_Mease_sub1"/>
</dbReference>
<dbReference type="SUPFAM" id="SSF101386">
    <property type="entry name" value="all-alpha NTP pyrophosphatases"/>
    <property type="match status" value="2"/>
</dbReference>
<dbReference type="InterPro" id="IPR011551">
    <property type="entry name" value="NTP_PyrPHydrolase_MazG"/>
</dbReference>
<protein>
    <submittedName>
        <fullName evidence="3">Nucleoside triphosphate pyrophosphohydrolase/pyrophosphatase MazG</fullName>
    </submittedName>
</protein>
<dbReference type="GO" id="GO:0046052">
    <property type="term" value="P:UTP catabolic process"/>
    <property type="evidence" value="ECO:0007669"/>
    <property type="project" value="TreeGrafter"/>
</dbReference>
<dbReference type="PANTHER" id="PTHR30522">
    <property type="entry name" value="NUCLEOSIDE TRIPHOSPHATE PYROPHOSPHOHYDROLASE"/>
    <property type="match status" value="1"/>
</dbReference>
<dbReference type="Gene3D" id="3.40.1010.10">
    <property type="entry name" value="Cobalt-precorrin-4 Transmethylase, Domain 1"/>
    <property type="match status" value="1"/>
</dbReference>
<evidence type="ECO:0000259" key="1">
    <source>
        <dbReference type="Pfam" id="PF00590"/>
    </source>
</evidence>
<dbReference type="EMBL" id="LN483073">
    <property type="protein sequence ID" value="CDZ99584.1"/>
    <property type="molecule type" value="Genomic_DNA"/>
</dbReference>
<gene>
    <name evidence="3" type="primary">mazG</name>
    <name evidence="3" type="ORF">BN1050_00177</name>
</gene>
<reference evidence="3" key="1">
    <citation type="submission" date="2014-07" db="EMBL/GenBank/DDBJ databases">
        <authorList>
            <person name="Urmite Genomes Urmite Genomes"/>
        </authorList>
    </citation>
    <scope>NUCLEOTIDE SEQUENCE</scope>
    <source>
        <strain evidence="3">13S34_air</strain>
    </source>
</reference>
<dbReference type="GO" id="GO:0006950">
    <property type="term" value="P:response to stress"/>
    <property type="evidence" value="ECO:0007669"/>
    <property type="project" value="UniProtKB-ARBA"/>
</dbReference>
<dbReference type="GO" id="GO:0046076">
    <property type="term" value="P:dTTP catabolic process"/>
    <property type="evidence" value="ECO:0007669"/>
    <property type="project" value="TreeGrafter"/>
</dbReference>
<evidence type="ECO:0000259" key="2">
    <source>
        <dbReference type="Pfam" id="PF03819"/>
    </source>
</evidence>
<feature type="domain" description="Tetrapyrrole methylase" evidence="1">
    <location>
        <begin position="3"/>
        <end position="206"/>
    </location>
</feature>
<dbReference type="GO" id="GO:0046081">
    <property type="term" value="P:dUTP catabolic process"/>
    <property type="evidence" value="ECO:0007669"/>
    <property type="project" value="TreeGrafter"/>
</dbReference>
<dbReference type="CDD" id="cd11723">
    <property type="entry name" value="YabN_N_like"/>
    <property type="match status" value="1"/>
</dbReference>
<dbReference type="NCBIfam" id="NF007113">
    <property type="entry name" value="PRK09562.1"/>
    <property type="match status" value="1"/>
</dbReference>
<sequence>MNTITIIGLGAGDFEQLPIGIYRKLKDIKACYVRTLNHPVIEALQQEGVSFTSFDEVYIKNAGFEGVYEEIAATLLTAAKQTDVIYAVPGHPLVAEMTVQLLIEAETRGETKLKIEGGQSFLDPIFSALRIDPIEGFQLLDGTSMTIHDAQMQQHVLIAQVYDAFSASEVKLKLLEKYDAEHIVTIVTAAGSSAEQLVQVPLYELDHVATLNNLTTLYVPPVVDALQRAKEWRTFREVIATLRGPDGCPWDREQTHESLKKYMLEEVHEYLQAVDEQDDFAMTEELGDVLLQVFLNAQIGEDMGYFTLEDVLQEVTQKMIRRHPHVFGDAEANDVTDVAAIWQEAKASEKDEQASLLDEQYRATSSLQTSYNYQKAVAKNGFTWDDVSGAWAKFEEEMNEFKAEAQAGTQATRVDELGDVLFTLVNIARFYGVTPEEAMVHANAKFARRFKHVETCARANNKTIKESTAEELESYWQSAKQKERA</sequence>
<dbReference type="PATRIC" id="fig|1461583.4.peg.170"/>
<dbReference type="InterPro" id="IPR004518">
    <property type="entry name" value="MazG-like_dom"/>
</dbReference>
<dbReference type="Gene3D" id="1.10.287.1080">
    <property type="entry name" value="MazG-like"/>
    <property type="match status" value="2"/>
</dbReference>